<evidence type="ECO:0000313" key="4">
    <source>
        <dbReference type="Proteomes" id="UP000516134"/>
    </source>
</evidence>
<protein>
    <submittedName>
        <fullName evidence="3">Mannose-1-phosphate guanylyltransferase</fullName>
    </submittedName>
</protein>
<gene>
    <name evidence="3" type="ORF">H9L15_14255</name>
</gene>
<dbReference type="Pfam" id="PF22640">
    <property type="entry name" value="ManC_GMP_beta-helix"/>
    <property type="match status" value="1"/>
</dbReference>
<dbReference type="SUPFAM" id="SSF51182">
    <property type="entry name" value="RmlC-like cupins"/>
    <property type="match status" value="1"/>
</dbReference>
<keyword evidence="4" id="KW-1185">Reference proteome</keyword>
<dbReference type="InterPro" id="IPR051161">
    <property type="entry name" value="Mannose-6P_isomerase_type2"/>
</dbReference>
<dbReference type="PANTHER" id="PTHR46390:SF1">
    <property type="entry name" value="MANNOSE-1-PHOSPHATE GUANYLYLTRANSFERASE"/>
    <property type="match status" value="1"/>
</dbReference>
<dbReference type="InterPro" id="IPR054566">
    <property type="entry name" value="ManC/GMP-like_b-helix"/>
</dbReference>
<dbReference type="InterPro" id="IPR029044">
    <property type="entry name" value="Nucleotide-diphossugar_trans"/>
</dbReference>
<dbReference type="EMBL" id="CP060780">
    <property type="protein sequence ID" value="QNP44510.1"/>
    <property type="molecule type" value="Genomic_DNA"/>
</dbReference>
<reference evidence="3 4" key="1">
    <citation type="submission" date="2020-08" db="EMBL/GenBank/DDBJ databases">
        <title>Genome sequence of Sphingomonas daechungensis KACC 18115T.</title>
        <authorList>
            <person name="Hyun D.-W."/>
            <person name="Bae J.-W."/>
        </authorList>
    </citation>
    <scope>NUCLEOTIDE SEQUENCE [LARGE SCALE GENOMIC DNA]</scope>
    <source>
        <strain evidence="3 4">KACC 18115</strain>
    </source>
</reference>
<sequence length="197" mass="20711">MSAGEPLSEGVLAVDAFVEKPSKDIAAGLVQSGSAFWNSGMFLFRADAFLTELDRYAPEIALASRAAMDLARSDDGRIAPDESALADCPSTSIDYAVMEHSDRIAVVPLDLDWSDVGSWAAVYELEPKDADGNVVDSRSSAIDSAGCLLKSTGPQIVVIGGQQLMVIATADHVLVAPISDAQRVREAAELAKARSGD</sequence>
<dbReference type="PANTHER" id="PTHR46390">
    <property type="entry name" value="MANNOSE-1-PHOSPHATE GUANYLYLTRANSFERASE"/>
    <property type="match status" value="1"/>
</dbReference>
<evidence type="ECO:0000259" key="1">
    <source>
        <dbReference type="Pfam" id="PF00483"/>
    </source>
</evidence>
<accession>A0ABX6T4D4</accession>
<proteinExistence type="predicted"/>
<evidence type="ECO:0000259" key="2">
    <source>
        <dbReference type="Pfam" id="PF22640"/>
    </source>
</evidence>
<keyword evidence="3" id="KW-0548">Nucleotidyltransferase</keyword>
<dbReference type="Proteomes" id="UP000516134">
    <property type="component" value="Chromosome"/>
</dbReference>
<dbReference type="InterPro" id="IPR005835">
    <property type="entry name" value="NTP_transferase_dom"/>
</dbReference>
<organism evidence="3 4">
    <name type="scientific">Sphingomonas daechungensis</name>
    <dbReference type="NCBI Taxonomy" id="1176646"/>
    <lineage>
        <taxon>Bacteria</taxon>
        <taxon>Pseudomonadati</taxon>
        <taxon>Pseudomonadota</taxon>
        <taxon>Alphaproteobacteria</taxon>
        <taxon>Sphingomonadales</taxon>
        <taxon>Sphingomonadaceae</taxon>
        <taxon>Sphingomonas</taxon>
    </lineage>
</organism>
<feature type="domain" description="MannoseP isomerase/GMP-like beta-helix" evidence="2">
    <location>
        <begin position="141"/>
        <end position="186"/>
    </location>
</feature>
<dbReference type="Pfam" id="PF00483">
    <property type="entry name" value="NTP_transferase"/>
    <property type="match status" value="1"/>
</dbReference>
<keyword evidence="3" id="KW-0808">Transferase</keyword>
<name>A0ABX6T4D4_9SPHN</name>
<dbReference type="GO" id="GO:0016779">
    <property type="term" value="F:nucleotidyltransferase activity"/>
    <property type="evidence" value="ECO:0007669"/>
    <property type="project" value="UniProtKB-KW"/>
</dbReference>
<feature type="domain" description="Nucleotidyl transferase" evidence="1">
    <location>
        <begin position="13"/>
        <end position="130"/>
    </location>
</feature>
<evidence type="ECO:0000313" key="3">
    <source>
        <dbReference type="EMBL" id="QNP44510.1"/>
    </source>
</evidence>
<dbReference type="Gene3D" id="3.90.550.10">
    <property type="entry name" value="Spore Coat Polysaccharide Biosynthesis Protein SpsA, Chain A"/>
    <property type="match status" value="1"/>
</dbReference>
<dbReference type="InterPro" id="IPR011051">
    <property type="entry name" value="RmlC_Cupin_sf"/>
</dbReference>